<feature type="transmembrane region" description="Helical" evidence="1">
    <location>
        <begin position="23"/>
        <end position="51"/>
    </location>
</feature>
<protein>
    <submittedName>
        <fullName evidence="2">Uncharacterized protein</fullName>
    </submittedName>
</protein>
<sequence>MAAVQSAPAIFEKSFREHDRHCVIASVLSLIGAWFSWLLFGTVYCGAVILFETVRTGNPGLQRVANVYWVVGAGIVLILFVWTSIDRFRRLYQPPPDRSIIGWHLFADVLLWPPRLTYAVADNMALRTHADARMIGEAWRLLEVIVRRERAPRSVLTYDFPDDVVLDKLLRALQLTGWIDLYRGEQDWYYRIRTDAEEALRQGGTQEEPA</sequence>
<comment type="caution">
    <text evidence="2">The sequence shown here is derived from an EMBL/GenBank/DDBJ whole genome shotgun (WGS) entry which is preliminary data.</text>
</comment>
<feature type="transmembrane region" description="Helical" evidence="1">
    <location>
        <begin position="66"/>
        <end position="85"/>
    </location>
</feature>
<keyword evidence="1" id="KW-0472">Membrane</keyword>
<proteinExistence type="predicted"/>
<dbReference type="RefSeq" id="WP_075077834.1">
    <property type="nucleotide sequence ID" value="NZ_BDCO01000002.1"/>
</dbReference>
<evidence type="ECO:0000313" key="3">
    <source>
        <dbReference type="Proteomes" id="UP000076023"/>
    </source>
</evidence>
<keyword evidence="1" id="KW-1133">Transmembrane helix</keyword>
<organism evidence="2 3">
    <name type="scientific">Terrimicrobium sacchariphilum</name>
    <dbReference type="NCBI Taxonomy" id="690879"/>
    <lineage>
        <taxon>Bacteria</taxon>
        <taxon>Pseudomonadati</taxon>
        <taxon>Verrucomicrobiota</taxon>
        <taxon>Terrimicrobiia</taxon>
        <taxon>Terrimicrobiales</taxon>
        <taxon>Terrimicrobiaceae</taxon>
        <taxon>Terrimicrobium</taxon>
    </lineage>
</organism>
<gene>
    <name evidence="2" type="ORF">TSACC_2367</name>
</gene>
<evidence type="ECO:0000313" key="2">
    <source>
        <dbReference type="EMBL" id="GAT31970.1"/>
    </source>
</evidence>
<reference evidence="3" key="1">
    <citation type="journal article" date="2017" name="Genome Announc.">
        <title>Draft Genome Sequence of Terrimicrobium sacchariphilum NM-5T, a Facultative Anaerobic Soil Bacterium of the Class Spartobacteria.</title>
        <authorList>
            <person name="Qiu Y.L."/>
            <person name="Tourlousse D.M."/>
            <person name="Matsuura N."/>
            <person name="Ohashi A."/>
            <person name="Sekiguchi Y."/>
        </authorList>
    </citation>
    <scope>NUCLEOTIDE SEQUENCE [LARGE SCALE GENOMIC DNA]</scope>
    <source>
        <strain evidence="3">NM-5</strain>
    </source>
</reference>
<evidence type="ECO:0000256" key="1">
    <source>
        <dbReference type="SAM" id="Phobius"/>
    </source>
</evidence>
<dbReference type="InParanoid" id="A0A146G2U1"/>
<accession>A0A146G2U1</accession>
<keyword evidence="1" id="KW-0812">Transmembrane</keyword>
<keyword evidence="3" id="KW-1185">Reference proteome</keyword>
<dbReference type="Proteomes" id="UP000076023">
    <property type="component" value="Unassembled WGS sequence"/>
</dbReference>
<dbReference type="AlphaFoldDB" id="A0A146G2U1"/>
<dbReference type="EMBL" id="BDCO01000002">
    <property type="protein sequence ID" value="GAT31970.1"/>
    <property type="molecule type" value="Genomic_DNA"/>
</dbReference>
<name>A0A146G2U1_TERSA</name>
<dbReference type="STRING" id="690879.TSACC_2367"/>
<dbReference type="OrthoDB" id="9820474at2"/>